<proteinExistence type="predicted"/>
<dbReference type="InterPro" id="IPR003610">
    <property type="entry name" value="CBM5/12"/>
</dbReference>
<feature type="chain" id="PRO_5046463691" description="Chitin-binding type-3 domain-containing protein" evidence="2">
    <location>
        <begin position="25"/>
        <end position="283"/>
    </location>
</feature>
<sequence length="283" mass="31393">MKKLSSYVIAALSISLLFMVPVHAVEPTVWQANATYAAGSQVRYDGQIYRALQGHTANSDWNPIATPALWQRADAAIACAPWQEGVSYQLKDRVSFAGKYYQALQAHTAYSGSNWTPNVTPALWVNLTQCDGAPPMTGGEVINGISLPPDPGAAGKKTLAGIDSDQDGVRDDIQRFLAKEVGQNPVLYKRALQMARDAQQSLFVADTNDREKARAVANRWDIAKQCFNEINGYKKENYIKDITFKKQFVAFIANTPERMGSYMRYDEMLGGMVFKIHNNVICE</sequence>
<evidence type="ECO:0000313" key="5">
    <source>
        <dbReference type="Proteomes" id="UP001195660"/>
    </source>
</evidence>
<evidence type="ECO:0000259" key="3">
    <source>
        <dbReference type="SMART" id="SM00495"/>
    </source>
</evidence>
<comment type="caution">
    <text evidence="4">The sequence shown here is derived from an EMBL/GenBank/DDBJ whole genome shotgun (WGS) entry which is preliminary data.</text>
</comment>
<organism evidence="4 5">
    <name type="scientific">Deefgea chitinilytica</name>
    <dbReference type="NCBI Taxonomy" id="570276"/>
    <lineage>
        <taxon>Bacteria</taxon>
        <taxon>Pseudomonadati</taxon>
        <taxon>Pseudomonadota</taxon>
        <taxon>Betaproteobacteria</taxon>
        <taxon>Neisseriales</taxon>
        <taxon>Chitinibacteraceae</taxon>
        <taxon>Deefgea</taxon>
    </lineage>
</organism>
<gene>
    <name evidence="4" type="ORF">GM173_08430</name>
</gene>
<dbReference type="CDD" id="cd12214">
    <property type="entry name" value="ChiA1_BD"/>
    <property type="match status" value="2"/>
</dbReference>
<name>A0ABS2CBS1_9NEIS</name>
<protein>
    <recommendedName>
        <fullName evidence="3">Chitin-binding type-3 domain-containing protein</fullName>
    </recommendedName>
</protein>
<evidence type="ECO:0000313" key="4">
    <source>
        <dbReference type="EMBL" id="MBM5571606.1"/>
    </source>
</evidence>
<dbReference type="Gene3D" id="2.10.10.20">
    <property type="entry name" value="Carbohydrate-binding module superfamily 5/12"/>
    <property type="match status" value="2"/>
</dbReference>
<dbReference type="EMBL" id="WOFE01000003">
    <property type="protein sequence ID" value="MBM5571606.1"/>
    <property type="molecule type" value="Genomic_DNA"/>
</dbReference>
<keyword evidence="1" id="KW-0378">Hydrolase</keyword>
<dbReference type="SUPFAM" id="SSF51055">
    <property type="entry name" value="Carbohydrate binding domain"/>
    <property type="match status" value="2"/>
</dbReference>
<feature type="domain" description="Chitin-binding type-3" evidence="3">
    <location>
        <begin position="27"/>
        <end position="73"/>
    </location>
</feature>
<reference evidence="4 5" key="1">
    <citation type="submission" date="2019-11" db="EMBL/GenBank/DDBJ databases">
        <title>Novel Deefgea species.</title>
        <authorList>
            <person name="Han J.-H."/>
        </authorList>
    </citation>
    <scope>NUCLEOTIDE SEQUENCE [LARGE SCALE GENOMIC DNA]</scope>
    <source>
        <strain evidence="4 5">LMG 24817</strain>
    </source>
</reference>
<dbReference type="InterPro" id="IPR036573">
    <property type="entry name" value="CBM_sf_5/12"/>
</dbReference>
<dbReference type="SMART" id="SM00495">
    <property type="entry name" value="ChtBD3"/>
    <property type="match status" value="2"/>
</dbReference>
<evidence type="ECO:0000256" key="1">
    <source>
        <dbReference type="ARBA" id="ARBA00022801"/>
    </source>
</evidence>
<dbReference type="RefSeq" id="WP_203570941.1">
    <property type="nucleotide sequence ID" value="NZ_WOFE01000003.1"/>
</dbReference>
<keyword evidence="2" id="KW-0732">Signal</keyword>
<dbReference type="Pfam" id="PF02839">
    <property type="entry name" value="CBM_5_12"/>
    <property type="match status" value="2"/>
</dbReference>
<keyword evidence="5" id="KW-1185">Reference proteome</keyword>
<evidence type="ECO:0000256" key="2">
    <source>
        <dbReference type="SAM" id="SignalP"/>
    </source>
</evidence>
<feature type="domain" description="Chitin-binding type-3" evidence="3">
    <location>
        <begin position="79"/>
        <end position="127"/>
    </location>
</feature>
<feature type="signal peptide" evidence="2">
    <location>
        <begin position="1"/>
        <end position="24"/>
    </location>
</feature>
<accession>A0ABS2CBS1</accession>
<dbReference type="Proteomes" id="UP001195660">
    <property type="component" value="Unassembled WGS sequence"/>
</dbReference>